<dbReference type="InterPro" id="IPR036890">
    <property type="entry name" value="HATPase_C_sf"/>
</dbReference>
<organism evidence="16 17">
    <name type="scientific">Hyalangium rubrum</name>
    <dbReference type="NCBI Taxonomy" id="3103134"/>
    <lineage>
        <taxon>Bacteria</taxon>
        <taxon>Pseudomonadati</taxon>
        <taxon>Myxococcota</taxon>
        <taxon>Myxococcia</taxon>
        <taxon>Myxococcales</taxon>
        <taxon>Cystobacterineae</taxon>
        <taxon>Archangiaceae</taxon>
        <taxon>Hyalangium</taxon>
    </lineage>
</organism>
<proteinExistence type="predicted"/>
<keyword evidence="10" id="KW-1133">Transmembrane helix</keyword>
<dbReference type="InterPro" id="IPR036097">
    <property type="entry name" value="HisK_dim/P_sf"/>
</dbReference>
<comment type="caution">
    <text evidence="16">The sequence shown here is derived from an EMBL/GenBank/DDBJ whole genome shotgun (WGS) entry which is preliminary data.</text>
</comment>
<evidence type="ECO:0000259" key="14">
    <source>
        <dbReference type="PROSITE" id="PS50112"/>
    </source>
</evidence>
<evidence type="ECO:0000256" key="3">
    <source>
        <dbReference type="ARBA" id="ARBA00012438"/>
    </source>
</evidence>
<dbReference type="InterPro" id="IPR003018">
    <property type="entry name" value="GAF"/>
</dbReference>
<dbReference type="InterPro" id="IPR000014">
    <property type="entry name" value="PAS"/>
</dbReference>
<dbReference type="Proteomes" id="UP001291309">
    <property type="component" value="Unassembled WGS sequence"/>
</dbReference>
<feature type="domain" description="PAS" evidence="14">
    <location>
        <begin position="280"/>
        <end position="334"/>
    </location>
</feature>
<reference evidence="16 17" key="1">
    <citation type="submission" date="2023-12" db="EMBL/GenBank/DDBJ databases">
        <title>the genome sequence of Hyalangium sp. s54d21.</title>
        <authorList>
            <person name="Zhang X."/>
        </authorList>
    </citation>
    <scope>NUCLEOTIDE SEQUENCE [LARGE SCALE GENOMIC DNA]</scope>
    <source>
        <strain evidence="17">s54d21</strain>
    </source>
</reference>
<evidence type="ECO:0000256" key="4">
    <source>
        <dbReference type="ARBA" id="ARBA00022553"/>
    </source>
</evidence>
<evidence type="ECO:0000256" key="6">
    <source>
        <dbReference type="ARBA" id="ARBA00022692"/>
    </source>
</evidence>
<dbReference type="InterPro" id="IPR050351">
    <property type="entry name" value="BphY/WalK/GraS-like"/>
</dbReference>
<keyword evidence="6" id="KW-0812">Transmembrane</keyword>
<keyword evidence="12" id="KW-0472">Membrane</keyword>
<evidence type="ECO:0000256" key="2">
    <source>
        <dbReference type="ARBA" id="ARBA00004141"/>
    </source>
</evidence>
<keyword evidence="17" id="KW-1185">Reference proteome</keyword>
<dbReference type="Gene3D" id="3.30.450.20">
    <property type="entry name" value="PAS domain"/>
    <property type="match status" value="3"/>
</dbReference>
<dbReference type="SMART" id="SM00387">
    <property type="entry name" value="HATPase_c"/>
    <property type="match status" value="1"/>
</dbReference>
<feature type="domain" description="Histidine kinase" evidence="13">
    <location>
        <begin position="588"/>
        <end position="807"/>
    </location>
</feature>
<dbReference type="Pfam" id="PF08448">
    <property type="entry name" value="PAS_4"/>
    <property type="match status" value="2"/>
</dbReference>
<dbReference type="PANTHER" id="PTHR42878:SF7">
    <property type="entry name" value="SENSOR HISTIDINE KINASE GLRK"/>
    <property type="match status" value="1"/>
</dbReference>
<keyword evidence="4" id="KW-0597">Phosphoprotein</keyword>
<feature type="domain" description="PAC" evidence="15">
    <location>
        <begin position="99"/>
        <end position="152"/>
    </location>
</feature>
<dbReference type="InterPro" id="IPR029016">
    <property type="entry name" value="GAF-like_dom_sf"/>
</dbReference>
<dbReference type="InterPro" id="IPR004358">
    <property type="entry name" value="Sig_transdc_His_kin-like_C"/>
</dbReference>
<dbReference type="CDD" id="cd00075">
    <property type="entry name" value="HATPase"/>
    <property type="match status" value="1"/>
</dbReference>
<dbReference type="InterPro" id="IPR003594">
    <property type="entry name" value="HATPase_dom"/>
</dbReference>
<accession>A0ABU5H6I6</accession>
<dbReference type="InterPro" id="IPR013656">
    <property type="entry name" value="PAS_4"/>
</dbReference>
<feature type="domain" description="PAS" evidence="14">
    <location>
        <begin position="153"/>
        <end position="224"/>
    </location>
</feature>
<dbReference type="PROSITE" id="PS50113">
    <property type="entry name" value="PAC"/>
    <property type="match status" value="3"/>
</dbReference>
<dbReference type="CDD" id="cd00130">
    <property type="entry name" value="PAS"/>
    <property type="match status" value="3"/>
</dbReference>
<dbReference type="PANTHER" id="PTHR42878">
    <property type="entry name" value="TWO-COMPONENT HISTIDINE KINASE"/>
    <property type="match status" value="1"/>
</dbReference>
<feature type="domain" description="PAS" evidence="14">
    <location>
        <begin position="20"/>
        <end position="56"/>
    </location>
</feature>
<evidence type="ECO:0000256" key="11">
    <source>
        <dbReference type="ARBA" id="ARBA00023012"/>
    </source>
</evidence>
<comment type="catalytic activity">
    <reaction evidence="1">
        <text>ATP + protein L-histidine = ADP + protein N-phospho-L-histidine.</text>
        <dbReference type="EC" id="2.7.13.3"/>
    </reaction>
</comment>
<evidence type="ECO:0000256" key="12">
    <source>
        <dbReference type="ARBA" id="ARBA00023136"/>
    </source>
</evidence>
<dbReference type="Pfam" id="PF13426">
    <property type="entry name" value="PAS_9"/>
    <property type="match status" value="1"/>
</dbReference>
<evidence type="ECO:0000256" key="9">
    <source>
        <dbReference type="ARBA" id="ARBA00022840"/>
    </source>
</evidence>
<dbReference type="InterPro" id="IPR000700">
    <property type="entry name" value="PAS-assoc_C"/>
</dbReference>
<dbReference type="SUPFAM" id="SSF47384">
    <property type="entry name" value="Homodimeric domain of signal transducing histidine kinase"/>
    <property type="match status" value="1"/>
</dbReference>
<dbReference type="EC" id="2.7.13.3" evidence="3"/>
<evidence type="ECO:0000256" key="10">
    <source>
        <dbReference type="ARBA" id="ARBA00022989"/>
    </source>
</evidence>
<dbReference type="Pfam" id="PF13185">
    <property type="entry name" value="GAF_2"/>
    <property type="match status" value="1"/>
</dbReference>
<dbReference type="InterPro" id="IPR005467">
    <property type="entry name" value="His_kinase_dom"/>
</dbReference>
<sequence length="824" mass="92042">MKQPPESMESLATASGCEGHPPLLESIVASMGEGVVAADAHGRIILVNPAAEQILGRGLTEQPLARWAEHYGLYQADGVTLFPADQLPLARAIRGEDVERTELLLRHPSKPSGAWLLVNARPIRDKRGALQGGVAVFNDVTELKQAEEARRKEEEKYRSLYNSTPVMMHSIDQSGRILSVSDCWLESLGYERSEVIGHKSVEFLTPESSKYAREVVLPRFFQTGECRDVPYQWVKKSGERLDVLLSAIAERDAHGQVVRSLAVLIDVTQRKRAEEALRESDQRMRAILDNTTAVIFLVDAQGRYIFVNRQWELLFHHTRSEVTGKTPYDIFEREIADAFQQGNMAVFQTRTPVQQELLVPHDDGIHTYLAQKFPLIDSSGELYAVCGISTDITERKRREVAQRFLADASRELGTSLDYETTLQRVAELAVPTLADLCVVFVMGAEETLRPVAVADRSPTRARCVREFLERYPPAPDASLGPIRVMATRRPEASQEASGLLGHAALEEEQWRAVKALQDKPSISVPLEARGRGLGVLSLIFARPRQRYVPLELELFEELGRRAAFAIDNAQLYREAQQSIRARDEFLSIASHELKTPLTSMKLRAQQLELSLARQHDDSLLTEKVSGMLELFHGQMRRLTQLVEHLLDVSSIDQRQIALRLEPIDLAGVAGMVVNNLKEQLAKTGCVLQLEAEGPVIGEWDRLRLEQMLINLLTNAMKYGADGPIRVSVGLHEGKAWLRVEDHGVGIPREAQARIFRRFERASSRNYGGLGLGLFITRQIVEAHGGRIWVESEPGMGATFVVELPRRGCEAPPPNAPEARSPATR</sequence>
<evidence type="ECO:0000256" key="1">
    <source>
        <dbReference type="ARBA" id="ARBA00000085"/>
    </source>
</evidence>
<dbReference type="SMART" id="SM00388">
    <property type="entry name" value="HisKA"/>
    <property type="match status" value="1"/>
</dbReference>
<evidence type="ECO:0000313" key="16">
    <source>
        <dbReference type="EMBL" id="MDY7229086.1"/>
    </source>
</evidence>
<dbReference type="Gene3D" id="3.30.565.10">
    <property type="entry name" value="Histidine kinase-like ATPase, C-terminal domain"/>
    <property type="match status" value="1"/>
</dbReference>
<dbReference type="SMART" id="SM00091">
    <property type="entry name" value="PAS"/>
    <property type="match status" value="3"/>
</dbReference>
<dbReference type="InterPro" id="IPR035965">
    <property type="entry name" value="PAS-like_dom_sf"/>
</dbReference>
<evidence type="ECO:0000259" key="13">
    <source>
        <dbReference type="PROSITE" id="PS50109"/>
    </source>
</evidence>
<keyword evidence="9" id="KW-0067">ATP-binding</keyword>
<dbReference type="Gene3D" id="1.10.287.130">
    <property type="match status" value="1"/>
</dbReference>
<evidence type="ECO:0000256" key="8">
    <source>
        <dbReference type="ARBA" id="ARBA00022777"/>
    </source>
</evidence>
<feature type="domain" description="PAC" evidence="15">
    <location>
        <begin position="227"/>
        <end position="279"/>
    </location>
</feature>
<dbReference type="SUPFAM" id="SSF55785">
    <property type="entry name" value="PYP-like sensor domain (PAS domain)"/>
    <property type="match status" value="3"/>
</dbReference>
<dbReference type="PROSITE" id="PS50109">
    <property type="entry name" value="HIS_KIN"/>
    <property type="match status" value="1"/>
</dbReference>
<feature type="domain" description="PAC" evidence="15">
    <location>
        <begin position="353"/>
        <end position="404"/>
    </location>
</feature>
<dbReference type="CDD" id="cd00082">
    <property type="entry name" value="HisKA"/>
    <property type="match status" value="1"/>
</dbReference>
<evidence type="ECO:0000256" key="7">
    <source>
        <dbReference type="ARBA" id="ARBA00022741"/>
    </source>
</evidence>
<evidence type="ECO:0000313" key="17">
    <source>
        <dbReference type="Proteomes" id="UP001291309"/>
    </source>
</evidence>
<evidence type="ECO:0000259" key="15">
    <source>
        <dbReference type="PROSITE" id="PS50113"/>
    </source>
</evidence>
<dbReference type="EMBL" id="JAXIVS010000007">
    <property type="protein sequence ID" value="MDY7229086.1"/>
    <property type="molecule type" value="Genomic_DNA"/>
</dbReference>
<keyword evidence="7" id="KW-0547">Nucleotide-binding</keyword>
<dbReference type="Gene3D" id="3.30.450.40">
    <property type="match status" value="1"/>
</dbReference>
<dbReference type="PRINTS" id="PR00344">
    <property type="entry name" value="BCTRLSENSOR"/>
</dbReference>
<dbReference type="SMART" id="SM00065">
    <property type="entry name" value="GAF"/>
    <property type="match status" value="1"/>
</dbReference>
<name>A0ABU5H6I6_9BACT</name>
<keyword evidence="11" id="KW-0902">Two-component regulatory system</keyword>
<keyword evidence="5" id="KW-0808">Transferase</keyword>
<dbReference type="SUPFAM" id="SSF55781">
    <property type="entry name" value="GAF domain-like"/>
    <property type="match status" value="1"/>
</dbReference>
<protein>
    <recommendedName>
        <fullName evidence="3">histidine kinase</fullName>
        <ecNumber evidence="3">2.7.13.3</ecNumber>
    </recommendedName>
</protein>
<evidence type="ECO:0000256" key="5">
    <source>
        <dbReference type="ARBA" id="ARBA00022679"/>
    </source>
</evidence>
<dbReference type="SMART" id="SM00086">
    <property type="entry name" value="PAC"/>
    <property type="match status" value="3"/>
</dbReference>
<dbReference type="InterPro" id="IPR001610">
    <property type="entry name" value="PAC"/>
</dbReference>
<dbReference type="Pfam" id="PF02518">
    <property type="entry name" value="HATPase_c"/>
    <property type="match status" value="1"/>
</dbReference>
<dbReference type="NCBIfam" id="TIGR00229">
    <property type="entry name" value="sensory_box"/>
    <property type="match status" value="2"/>
</dbReference>
<dbReference type="Pfam" id="PF00512">
    <property type="entry name" value="HisKA"/>
    <property type="match status" value="1"/>
</dbReference>
<dbReference type="SUPFAM" id="SSF55874">
    <property type="entry name" value="ATPase domain of HSP90 chaperone/DNA topoisomerase II/histidine kinase"/>
    <property type="match status" value="1"/>
</dbReference>
<keyword evidence="8" id="KW-0418">Kinase</keyword>
<comment type="subcellular location">
    <subcellularLocation>
        <location evidence="2">Membrane</location>
        <topology evidence="2">Multi-pass membrane protein</topology>
    </subcellularLocation>
</comment>
<dbReference type="PROSITE" id="PS50112">
    <property type="entry name" value="PAS"/>
    <property type="match status" value="3"/>
</dbReference>
<gene>
    <name evidence="16" type="ORF">SYV04_21920</name>
</gene>
<dbReference type="InterPro" id="IPR003661">
    <property type="entry name" value="HisK_dim/P_dom"/>
</dbReference>